<organism evidence="2 3">
    <name type="scientific">Thermoactinomyces intermedius</name>
    <dbReference type="NCBI Taxonomy" id="2024"/>
    <lineage>
        <taxon>Bacteria</taxon>
        <taxon>Bacillati</taxon>
        <taxon>Bacillota</taxon>
        <taxon>Bacilli</taxon>
        <taxon>Bacillales</taxon>
        <taxon>Thermoactinomycetaceae</taxon>
        <taxon>Thermoactinomyces</taxon>
    </lineage>
</organism>
<evidence type="ECO:0000256" key="1">
    <source>
        <dbReference type="SAM" id="Phobius"/>
    </source>
</evidence>
<feature type="transmembrane region" description="Helical" evidence="1">
    <location>
        <begin position="97"/>
        <end position="115"/>
    </location>
</feature>
<feature type="transmembrane region" description="Helical" evidence="1">
    <location>
        <begin position="9"/>
        <end position="27"/>
    </location>
</feature>
<evidence type="ECO:0000313" key="3">
    <source>
        <dbReference type="Proteomes" id="UP000633619"/>
    </source>
</evidence>
<reference evidence="2 3" key="1">
    <citation type="submission" date="2020-12" db="EMBL/GenBank/DDBJ databases">
        <title>WGS of Thermoactinomyces spp.</title>
        <authorList>
            <person name="Cheng K."/>
        </authorList>
    </citation>
    <scope>NUCLEOTIDE SEQUENCE [LARGE SCALE GENOMIC DNA]</scope>
    <source>
        <strain evidence="3">CICC 10671\DSM 43846</strain>
    </source>
</reference>
<keyword evidence="1" id="KW-0812">Transmembrane</keyword>
<gene>
    <name evidence="2" type="ORF">I8U20_04695</name>
</gene>
<name>A0A8I1AC37_THEIN</name>
<dbReference type="RefSeq" id="WP_181731874.1">
    <property type="nucleotide sequence ID" value="NZ_JACEIR010000004.1"/>
</dbReference>
<feature type="transmembrane region" description="Helical" evidence="1">
    <location>
        <begin position="69"/>
        <end position="85"/>
    </location>
</feature>
<sequence>MQGKRSDRLWLRICAVIIIFSGVLEAMNNGMDALLPLSLGVSVVLYVFSNLDIRRNDERTQLIKGKSGFLAYAIGLISVGVVYASSRANLIDTESGVLIALSIFMISYPLCLVVYSRLNE</sequence>
<comment type="caution">
    <text evidence="2">The sequence shown here is derived from an EMBL/GenBank/DDBJ whole genome shotgun (WGS) entry which is preliminary data.</text>
</comment>
<keyword evidence="1" id="KW-0472">Membrane</keyword>
<keyword evidence="3" id="KW-1185">Reference proteome</keyword>
<feature type="transmembrane region" description="Helical" evidence="1">
    <location>
        <begin position="33"/>
        <end position="49"/>
    </location>
</feature>
<protein>
    <submittedName>
        <fullName evidence="2">Uncharacterized protein</fullName>
    </submittedName>
</protein>
<accession>A0A8I1AC37</accession>
<keyword evidence="1" id="KW-1133">Transmembrane helix</keyword>
<dbReference type="AlphaFoldDB" id="A0A8I1AC37"/>
<dbReference type="EMBL" id="JAECVW010000002">
    <property type="protein sequence ID" value="MBH8594624.1"/>
    <property type="molecule type" value="Genomic_DNA"/>
</dbReference>
<proteinExistence type="predicted"/>
<dbReference type="Proteomes" id="UP000633619">
    <property type="component" value="Unassembled WGS sequence"/>
</dbReference>
<evidence type="ECO:0000313" key="2">
    <source>
        <dbReference type="EMBL" id="MBH8594624.1"/>
    </source>
</evidence>